<gene>
    <name evidence="1" type="ORF">BAR1_13285</name>
</gene>
<dbReference type="AlphaFoldDB" id="A0A347UIY4"/>
<dbReference type="EMBL" id="CP032125">
    <property type="protein sequence ID" value="AXX98812.1"/>
    <property type="molecule type" value="Genomic_DNA"/>
</dbReference>
<organism evidence="1 2">
    <name type="scientific">Profundibacter amoris</name>
    <dbReference type="NCBI Taxonomy" id="2171755"/>
    <lineage>
        <taxon>Bacteria</taxon>
        <taxon>Pseudomonadati</taxon>
        <taxon>Pseudomonadota</taxon>
        <taxon>Alphaproteobacteria</taxon>
        <taxon>Rhodobacterales</taxon>
        <taxon>Paracoccaceae</taxon>
        <taxon>Profundibacter</taxon>
    </lineage>
</organism>
<accession>A0A347UIY4</accession>
<evidence type="ECO:0000313" key="1">
    <source>
        <dbReference type="EMBL" id="AXX98812.1"/>
    </source>
</evidence>
<name>A0A347UIY4_9RHOB</name>
<dbReference type="RefSeq" id="WP_118943466.1">
    <property type="nucleotide sequence ID" value="NZ_CP032125.1"/>
</dbReference>
<protein>
    <submittedName>
        <fullName evidence="1">Uncharacterized protein</fullName>
    </submittedName>
</protein>
<dbReference type="KEGG" id="pamo:BAR1_13285"/>
<reference evidence="1 2" key="1">
    <citation type="submission" date="2018-09" db="EMBL/GenBank/DDBJ databases">
        <title>Profundibacter amoris BAR1 gen. nov., sp. nov., a new member of the Roseobacter clade isolated at Lokis Castle Vent Field on the Arctic Mid-Oceanic Ridge.</title>
        <authorList>
            <person name="Le Moine Bauer S."/>
            <person name="Sjoeberg A.G."/>
            <person name="L'Haridon S."/>
            <person name="Stokke R."/>
            <person name="Roalkvam I."/>
            <person name="Steen I.H."/>
            <person name="Dahle H."/>
        </authorList>
    </citation>
    <scope>NUCLEOTIDE SEQUENCE [LARGE SCALE GENOMIC DNA]</scope>
    <source>
        <strain evidence="1 2">BAR1</strain>
    </source>
</reference>
<sequence>MQQETELKYHDFEVVEIAYTSDVLKLFVRPNRAASIIEVITLSGVSAIRLGIMGGQIVISRIEKEPITLNNISFVNSFFGSDEQVLISENATKSIFVSIDTHVGMSLLSVCEEMSFGKL</sequence>
<dbReference type="Proteomes" id="UP000261704">
    <property type="component" value="Chromosome"/>
</dbReference>
<proteinExistence type="predicted"/>
<keyword evidence="2" id="KW-1185">Reference proteome</keyword>
<evidence type="ECO:0000313" key="2">
    <source>
        <dbReference type="Proteomes" id="UP000261704"/>
    </source>
</evidence>